<comment type="caution">
    <text evidence="3">The sequence shown here is derived from an EMBL/GenBank/DDBJ whole genome shotgun (WGS) entry which is preliminary data.</text>
</comment>
<gene>
    <name evidence="3" type="ORF">GGE66_005608</name>
</gene>
<evidence type="ECO:0000256" key="1">
    <source>
        <dbReference type="SAM" id="Coils"/>
    </source>
</evidence>
<organism evidence="3 4">
    <name type="scientific">Rhizobium leguminosarum</name>
    <dbReference type="NCBI Taxonomy" id="384"/>
    <lineage>
        <taxon>Bacteria</taxon>
        <taxon>Pseudomonadati</taxon>
        <taxon>Pseudomonadota</taxon>
        <taxon>Alphaproteobacteria</taxon>
        <taxon>Hyphomicrobiales</taxon>
        <taxon>Rhizobiaceae</taxon>
        <taxon>Rhizobium/Agrobacterium group</taxon>
        <taxon>Rhizobium</taxon>
    </lineage>
</organism>
<evidence type="ECO:0000313" key="4">
    <source>
        <dbReference type="Proteomes" id="UP000517187"/>
    </source>
</evidence>
<dbReference type="RefSeq" id="WP_184697017.1">
    <property type="nucleotide sequence ID" value="NZ_JACIIJ010000016.1"/>
</dbReference>
<evidence type="ECO:0000313" key="3">
    <source>
        <dbReference type="EMBL" id="MBB6224593.1"/>
    </source>
</evidence>
<protein>
    <submittedName>
        <fullName evidence="3">Uncharacterized protein</fullName>
    </submittedName>
</protein>
<name>A0A7X0DVB0_RHILE</name>
<feature type="region of interest" description="Disordered" evidence="2">
    <location>
        <begin position="320"/>
        <end position="341"/>
    </location>
</feature>
<keyword evidence="1" id="KW-0175">Coiled coil</keyword>
<sequence length="341" mass="38856">MGFLSESVMVAVAASKSALIAAKAERRMSAPLGAARLALEEPGEHPHKWISAAAKQLRKAKPDEDGVVKAPGIIVHERSRDRAILILHNLAKTCEERGSELSTDERGQLIYKADIGSGSIALLEERRRFKHIPTAEESAEHGKILAKRQRERERGDWSFGRTEPWPEYDIVYTGKFTLTCDNGSGDGLRKSWSDGKSQSVENMLEAFLDGIRLIISAEAERRRIYAEKERQRKALQHRRHLAEQRVDREKNRLAYLDWIAQTRREVDSLRATINAVPMNAHLPPDYQRMIQWAGSRLSELEEQTTVERIQATLVERELYADPDPLFDPEGEPPPKVNYWDY</sequence>
<dbReference type="EMBL" id="JACIIJ010000016">
    <property type="protein sequence ID" value="MBB6224593.1"/>
    <property type="molecule type" value="Genomic_DNA"/>
</dbReference>
<evidence type="ECO:0000256" key="2">
    <source>
        <dbReference type="SAM" id="MobiDB-lite"/>
    </source>
</evidence>
<proteinExistence type="predicted"/>
<dbReference type="AlphaFoldDB" id="A0A7X0DVB0"/>
<accession>A0A7X0DVB0</accession>
<feature type="coiled-coil region" evidence="1">
    <location>
        <begin position="225"/>
        <end position="252"/>
    </location>
</feature>
<dbReference type="Proteomes" id="UP000517187">
    <property type="component" value="Unassembled WGS sequence"/>
</dbReference>
<reference evidence="3 4" key="1">
    <citation type="submission" date="2020-08" db="EMBL/GenBank/DDBJ databases">
        <title>Genomic Encyclopedia of Type Strains, Phase IV (KMG-V): Genome sequencing to study the core and pangenomes of soil and plant-associated prokaryotes.</title>
        <authorList>
            <person name="Whitman W."/>
        </authorList>
    </citation>
    <scope>NUCLEOTIDE SEQUENCE [LARGE SCALE GENOMIC DNA]</scope>
    <source>
        <strain evidence="3 4">SEMIA 4011</strain>
    </source>
</reference>